<dbReference type="OrthoDB" id="61540at2759"/>
<dbReference type="RefSeq" id="XP_024579116.1">
    <property type="nucleotide sequence ID" value="XM_024728661.1"/>
</dbReference>
<evidence type="ECO:0000313" key="1">
    <source>
        <dbReference type="EMBL" id="CEG42747.1"/>
    </source>
</evidence>
<dbReference type="GeneID" id="36408052"/>
<evidence type="ECO:0000313" key="2">
    <source>
        <dbReference type="Proteomes" id="UP000054928"/>
    </source>
</evidence>
<dbReference type="Proteomes" id="UP000054928">
    <property type="component" value="Unassembled WGS sequence"/>
</dbReference>
<keyword evidence="2" id="KW-1185">Reference proteome</keyword>
<organism evidence="1 2">
    <name type="scientific">Plasmopara halstedii</name>
    <name type="common">Downy mildew of sunflower</name>
    <dbReference type="NCBI Taxonomy" id="4781"/>
    <lineage>
        <taxon>Eukaryota</taxon>
        <taxon>Sar</taxon>
        <taxon>Stramenopiles</taxon>
        <taxon>Oomycota</taxon>
        <taxon>Peronosporomycetes</taxon>
        <taxon>Peronosporales</taxon>
        <taxon>Peronosporaceae</taxon>
        <taxon>Plasmopara</taxon>
    </lineage>
</organism>
<proteinExistence type="predicted"/>
<accession>A0A0N7L5Y2</accession>
<dbReference type="EMBL" id="CCYD01000645">
    <property type="protein sequence ID" value="CEG42747.1"/>
    <property type="molecule type" value="Genomic_DNA"/>
</dbReference>
<name>A0A0N7L5Y2_PLAHL</name>
<protein>
    <submittedName>
        <fullName evidence="1">Uncharacterized protein</fullName>
    </submittedName>
</protein>
<reference evidence="2" key="1">
    <citation type="submission" date="2014-09" db="EMBL/GenBank/DDBJ databases">
        <authorList>
            <person name="Sharma Rahul"/>
            <person name="Thines Marco"/>
        </authorList>
    </citation>
    <scope>NUCLEOTIDE SEQUENCE [LARGE SCALE GENOMIC DNA]</scope>
</reference>
<dbReference type="AlphaFoldDB" id="A0A0N7L5Y2"/>
<sequence>MTDHQGQIHLHCYCYCQIGLQVTTPLPQQAFGFNFELEIAAYLTNSIKQGRRSKLIHFTTLEQIMQMQDDIHKLKKLMDSVFEKMCNQTL</sequence>